<accession>A0A556QPZ3</accession>
<organism evidence="3 4">
    <name type="scientific">Rariglobus hedericola</name>
    <dbReference type="NCBI Taxonomy" id="2597822"/>
    <lineage>
        <taxon>Bacteria</taxon>
        <taxon>Pseudomonadati</taxon>
        <taxon>Verrucomicrobiota</taxon>
        <taxon>Opitutia</taxon>
        <taxon>Opitutales</taxon>
        <taxon>Opitutaceae</taxon>
        <taxon>Rariglobus</taxon>
    </lineage>
</organism>
<dbReference type="SUPFAM" id="SSF51126">
    <property type="entry name" value="Pectin lyase-like"/>
    <property type="match status" value="1"/>
</dbReference>
<proteinExistence type="predicted"/>
<dbReference type="NCBIfam" id="TIGR02595">
    <property type="entry name" value="PEP_CTERM"/>
    <property type="match status" value="1"/>
</dbReference>
<dbReference type="InterPro" id="IPR011050">
    <property type="entry name" value="Pectin_lyase_fold/virulence"/>
</dbReference>
<name>A0A556QPZ3_9BACT</name>
<comment type="caution">
    <text evidence="3">The sequence shown here is derived from an EMBL/GenBank/DDBJ whole genome shotgun (WGS) entry which is preliminary data.</text>
</comment>
<keyword evidence="1" id="KW-0472">Membrane</keyword>
<keyword evidence="4" id="KW-1185">Reference proteome</keyword>
<dbReference type="InterPro" id="IPR013424">
    <property type="entry name" value="Ice-binding_C"/>
</dbReference>
<evidence type="ECO:0000259" key="2">
    <source>
        <dbReference type="Pfam" id="PF07589"/>
    </source>
</evidence>
<keyword evidence="1" id="KW-0812">Transmembrane</keyword>
<evidence type="ECO:0000313" key="3">
    <source>
        <dbReference type="EMBL" id="TSJ78710.1"/>
    </source>
</evidence>
<dbReference type="OrthoDB" id="199709at2"/>
<dbReference type="Pfam" id="PF07589">
    <property type="entry name" value="PEP-CTERM"/>
    <property type="match status" value="1"/>
</dbReference>
<evidence type="ECO:0000256" key="1">
    <source>
        <dbReference type="SAM" id="Phobius"/>
    </source>
</evidence>
<gene>
    <name evidence="3" type="ORF">FPL22_05230</name>
</gene>
<reference evidence="3 4" key="1">
    <citation type="submission" date="2019-07" db="EMBL/GenBank/DDBJ databases">
        <title>Description of 53C-WASEF.</title>
        <authorList>
            <person name="Pitt A."/>
            <person name="Hahn M.W."/>
        </authorList>
    </citation>
    <scope>NUCLEOTIDE SEQUENCE [LARGE SCALE GENOMIC DNA]</scope>
    <source>
        <strain evidence="3 4">53C-WASEF</strain>
    </source>
</reference>
<keyword evidence="1" id="KW-1133">Transmembrane helix</keyword>
<evidence type="ECO:0000313" key="4">
    <source>
        <dbReference type="Proteomes" id="UP000315648"/>
    </source>
</evidence>
<feature type="transmembrane region" description="Helical" evidence="1">
    <location>
        <begin position="422"/>
        <end position="439"/>
    </location>
</feature>
<dbReference type="RefSeq" id="WP_144229051.1">
    <property type="nucleotide sequence ID" value="NZ_CBCRVV010000002.1"/>
</dbReference>
<feature type="domain" description="Ice-binding protein C-terminal" evidence="2">
    <location>
        <begin position="418"/>
        <end position="442"/>
    </location>
</feature>
<sequence length="447" mass="44378">MLTLAAACAQAATFTWDGGGGDSNWETANNWNPNVAPGHSSSGDNFVFAGTTRLSNDANSGGWDIGSLTFNSTAGAFTLGGGTLTIGSGGVTNNSTSTQTINNQITLAANQTWTAASGAITSTGYFNANSKDLTLAGSKTITVTGQVNNVATLNLTGSGNRTFSSTNQVAATSVNVANTGTNTFNGQMNVGTLNASAGTSTFANVQASSGINVSGSANASFTGPVSGGTSGISISSSGNINFSGSINSGSLTLNGTGTTTLSGSGSKSTGAVVVNSGTLVLNQTGGGDAINNSLTVNSGGTVIFAGDNQVPEWQTVTLNTGSTLYLGDTTQTFASLVITGDSVIDFGSSGSQLNVTYGGISIASGITITIVNWDASAGDVFAGSNPGAPVVNVQYADSSGHVYASGTWSGGYVTPGAPVPEPATYGLIMLGAGIGFVVLRRRQREKQ</sequence>
<dbReference type="AlphaFoldDB" id="A0A556QPZ3"/>
<dbReference type="EMBL" id="VMBG01000001">
    <property type="protein sequence ID" value="TSJ78710.1"/>
    <property type="molecule type" value="Genomic_DNA"/>
</dbReference>
<protein>
    <submittedName>
        <fullName evidence="3">PEP-CTERM sorting domain-containing protein</fullName>
    </submittedName>
</protein>
<dbReference type="Proteomes" id="UP000315648">
    <property type="component" value="Unassembled WGS sequence"/>
</dbReference>